<evidence type="ECO:0000259" key="14">
    <source>
        <dbReference type="SMART" id="SM00776"/>
    </source>
</evidence>
<evidence type="ECO:0000259" key="15">
    <source>
        <dbReference type="SMART" id="SM01038"/>
    </source>
</evidence>
<dbReference type="Pfam" id="PF08305">
    <property type="entry name" value="NPCBM"/>
    <property type="match status" value="1"/>
</dbReference>
<dbReference type="SUPFAM" id="SSF49899">
    <property type="entry name" value="Concanavalin A-like lectins/glucanases"/>
    <property type="match status" value="2"/>
</dbReference>
<dbReference type="Pfam" id="PF00703">
    <property type="entry name" value="Glyco_hydro_2"/>
    <property type="match status" value="1"/>
</dbReference>
<dbReference type="InterPro" id="IPR008979">
    <property type="entry name" value="Galactose-bd-like_sf"/>
</dbReference>
<dbReference type="InterPro" id="IPR011081">
    <property type="entry name" value="Big_4"/>
</dbReference>
<dbReference type="Gene3D" id="2.60.120.1060">
    <property type="entry name" value="NPCBM/NEW2 domain"/>
    <property type="match status" value="1"/>
</dbReference>
<keyword evidence="11" id="KW-0175">Coiled coil</keyword>
<comment type="caution">
    <text evidence="16">The sequence shown here is derived from an EMBL/GenBank/DDBJ whole genome shotgun (WGS) entry which is preliminary data.</text>
</comment>
<gene>
    <name evidence="16" type="ORF">L0P57_13555</name>
</gene>
<dbReference type="SMART" id="SM01038">
    <property type="entry name" value="Bgal_small_N"/>
    <property type="match status" value="1"/>
</dbReference>
<protein>
    <recommendedName>
        <fullName evidence="4 10">Beta-galactosidase</fullName>
        <ecNumber evidence="3 10">3.2.1.23</ecNumber>
    </recommendedName>
    <alternativeName>
        <fullName evidence="9 10">Lactase</fullName>
    </alternativeName>
</protein>
<dbReference type="PROSITE" id="PS00608">
    <property type="entry name" value="GLYCOSYL_HYDROL_F2_2"/>
    <property type="match status" value="1"/>
</dbReference>
<dbReference type="InterPro" id="IPR023230">
    <property type="entry name" value="Glyco_hydro_2_CS"/>
</dbReference>
<keyword evidence="7" id="KW-1015">Disulfide bond</keyword>
<dbReference type="InterPro" id="IPR023232">
    <property type="entry name" value="Glyco_hydro_2_AS"/>
</dbReference>
<dbReference type="EMBL" id="JAKNHQ010000031">
    <property type="protein sequence ID" value="MCG4611948.1"/>
    <property type="molecule type" value="Genomic_DNA"/>
</dbReference>
<dbReference type="InterPro" id="IPR013783">
    <property type="entry name" value="Ig-like_fold"/>
</dbReference>
<dbReference type="Gene3D" id="2.60.120.260">
    <property type="entry name" value="Galactose-binding domain-like"/>
    <property type="match status" value="1"/>
</dbReference>
<dbReference type="InterPro" id="IPR013320">
    <property type="entry name" value="ConA-like_dom_sf"/>
</dbReference>
<dbReference type="PANTHER" id="PTHR46323">
    <property type="entry name" value="BETA-GALACTOSIDASE"/>
    <property type="match status" value="1"/>
</dbReference>
<evidence type="ECO:0000256" key="1">
    <source>
        <dbReference type="ARBA" id="ARBA00001412"/>
    </source>
</evidence>
<evidence type="ECO:0000256" key="11">
    <source>
        <dbReference type="SAM" id="Coils"/>
    </source>
</evidence>
<dbReference type="InterPro" id="IPR011013">
    <property type="entry name" value="Gal_mutarotase_sf_dom"/>
</dbReference>
<evidence type="ECO:0000256" key="2">
    <source>
        <dbReference type="ARBA" id="ARBA00007401"/>
    </source>
</evidence>
<keyword evidence="17" id="KW-1185">Reference proteome</keyword>
<evidence type="ECO:0000256" key="6">
    <source>
        <dbReference type="ARBA" id="ARBA00022801"/>
    </source>
</evidence>
<name>A0ABS9MM92_9FIRM</name>
<dbReference type="SMART" id="SM00776">
    <property type="entry name" value="NPCBM"/>
    <property type="match status" value="1"/>
</dbReference>
<dbReference type="Pfam" id="PF02836">
    <property type="entry name" value="Glyco_hydro_2_C"/>
    <property type="match status" value="2"/>
</dbReference>
<keyword evidence="6 10" id="KW-0378">Hydrolase</keyword>
<evidence type="ECO:0000256" key="8">
    <source>
        <dbReference type="ARBA" id="ARBA00023295"/>
    </source>
</evidence>
<dbReference type="InterPro" id="IPR006101">
    <property type="entry name" value="Glyco_hydro_2"/>
</dbReference>
<keyword evidence="8 10" id="KW-0326">Glycosidase</keyword>
<dbReference type="Pfam" id="PF07532">
    <property type="entry name" value="Big_4"/>
    <property type="match status" value="3"/>
</dbReference>
<dbReference type="SMART" id="SM00560">
    <property type="entry name" value="LamGL"/>
    <property type="match status" value="2"/>
</dbReference>
<dbReference type="Gene3D" id="2.60.120.200">
    <property type="match status" value="2"/>
</dbReference>
<dbReference type="InterPro" id="IPR004199">
    <property type="entry name" value="B-gal_small/dom_5"/>
</dbReference>
<feature type="signal peptide" evidence="12">
    <location>
        <begin position="1"/>
        <end position="22"/>
    </location>
</feature>
<feature type="domain" description="Beta galactosidase small chain/" evidence="15">
    <location>
        <begin position="1234"/>
        <end position="1494"/>
    </location>
</feature>
<dbReference type="InterPro" id="IPR038637">
    <property type="entry name" value="NPCBM_sf"/>
</dbReference>
<dbReference type="SUPFAM" id="SSF51445">
    <property type="entry name" value="(Trans)glycosidases"/>
    <property type="match status" value="2"/>
</dbReference>
<dbReference type="EC" id="3.2.1.23" evidence="3 10"/>
<dbReference type="SUPFAM" id="SSF74650">
    <property type="entry name" value="Galactose mutarotase-like"/>
    <property type="match status" value="1"/>
</dbReference>
<dbReference type="InterPro" id="IPR032312">
    <property type="entry name" value="LacZ_4"/>
</dbReference>
<evidence type="ECO:0000313" key="17">
    <source>
        <dbReference type="Proteomes" id="UP001298681"/>
    </source>
</evidence>
<dbReference type="Pfam" id="PF02929">
    <property type="entry name" value="Bgal_small_N"/>
    <property type="match status" value="1"/>
</dbReference>
<dbReference type="Proteomes" id="UP001298681">
    <property type="component" value="Unassembled WGS sequence"/>
</dbReference>
<evidence type="ECO:0000256" key="3">
    <source>
        <dbReference type="ARBA" id="ARBA00012756"/>
    </source>
</evidence>
<dbReference type="InterPro" id="IPR006104">
    <property type="entry name" value="Glyco_hydro_2_N"/>
</dbReference>
<dbReference type="Pfam" id="PF13385">
    <property type="entry name" value="Laminin_G_3"/>
    <property type="match status" value="2"/>
</dbReference>
<sequence length="2570" mass="281049">MKQRRIAWLLALTMLFSGTGLGNVVSMAVTAEPGVQWTGSEWTGQPTQYQVNREPAHTAFVPYDTEEKALARSEEDSAYYQLLNGDWAFQYADKPADRNTGFFKEDYDVSGWDTIQVPGNWQTQGYDKPIYSNSTYPWTMNGGGSADTTNATAPTTYNPVGSYRRSFTVKPEMLEGGRQIFISFQGVESAFYLWINGQQVGYSEDSYTPADFNITPYLHEGENSVSVQVYRWSDGSYMEDQDFIRLSGIFRDVYLYSKDEVEIFDYEVVTDLDDAYENAQFELSIKARQLTQDAPEGYTVRARLLDDQQNAIVEQEFPVTFGSDVDEKGHAVCTMDYGQTILSPKLWSAEKPNLYTLVLELCDDTGASVEFASSRIGFREVELRDNTGLFVNGKNVIMKGFNRHETSPDTGRTVSRELMEQDIILMKQANVNTVRTAHYPNNTYWYELCDEYGMYVIDEANIEAHGAMHKIPGDDAEKWGDVHLDRMKSMVERDKNHPSVIMWSMGNESGAGSVFQILYDWTKARDNTRPVHYFNSRGDGNATYSDTRSSTYPSADGSFSGRISLPAIGTDSNPKPYLAHEYAHSMGNSTGNLQEYVDVFEKYDKLIGGCIWDWVDQSVRVNLGGDKKNVLTDSSHNQFQAEFTGSLVAGKDADNALKGTAELPADPAFDTTGSFSVEALVCQTGKNTEGYDTIVAKGNEQFTLQYTKGNLEFCYKSGNSWVSATVAAPADWLDNWHRITGVFSAEDGTLKIYVDGVELKSVSTGGKNVRNTNTYAVTVGENLERPGREFTGLIDEVRIYDRALTAQEVADASVPSNDESVLFWCDFGAVDTENKLVDNGPLGLNAAYEGTLEARDGIGNGTALEGTATLPVSEALDLTGSLTLEALVYPDKVSGSTNGAIVTKGNSQYAMKYIGNTSTGKSVVEFFIYDANATGSTSATWISLEATVPDDWFENWHQVVSTFDADAGTINIYIDGELCASKEVTQKTVTSNDYAVAIGTDTERTGREFQGKIDNVRIYDRALSLEEINSESRTPEDDGVVLWMDFDSVKEIDTGENQQWYFGYGGDWGDNTNDGNFCGNGVVFPDRSLHPAYQEVKKAYQGVKLTAKDLETGEIQIENLLDFTNLNEYEGVWTLYNNNEVIQSGVLTDEQLDIPGGETKVVTIGYHTPETVREGSEFLLNIEFRLKEDTLWADKGTTMAFEQFELSFDANEPGLILDTSATFTEVTESGDTLTAKGEGFEVTFDTAKGELTSFKNNGKELIHNAPEPNYWRARIDNGTINTKYRDPATTVGEVTVEKDEHKIVITVPLSYSTLNNSTNVITYTVYPSGDIVVNSEFDSKASEMLGRVGMKMELPAGYENITYYGRGPEENYVDRKTGSPIGVYDNTVDGMFVPYLKPQENGNRTDTRWVSLTDEAGDGILFSTDTPMEFGALHYSASELNSKAHPYQLTRADQVYLTLDYMQTGLGNGSCGPTMLEKYKVLSNRQYSFTYRMRPVTSETNTVEQKMEQAQKAIITQTLNGIEVDGRALPDFSLDKHEYTIPYLSTRTELPHVEAITAHSSIQAEVKQPTSFDDTAEIRIDDLDGNPQVYTIHFTQMDEIPLEDVAWKSATTGWGDICFGTNLEGGPMELTVNGERTQFNSGLGVHASSEIVYDIEGLGYDIFETYLGLDWLGSIASDGSESRGEARFEIWVDNEQVYTSPVMTQDTEAEHVRLNIIGAKELKLVVDSMGTNAHDHSDWANARFLPRGEGDFEQIEVTGIPEQIQLKEGSTYTLNLETDPADVSIAYGVASTDGALSIQNNQITGEQAGHSEMLVSLTKEGFESQYLSIPVSVYAEEPTIVAVEETAVATLVGQAPNLPEEVRVSYSDNTSGMIGLKWADIDASDYAQEGSFTVEGTVEGTSIKAICTVEVSRSNTVSTVEEVSASVPYEGTVSLPQQVTVTMANGAQEVRNVTWGDLSGASSVLGQHVLTGTVEGTDRPAVCRLYVYSEINLVSAIASSAAETTVGVAPVLPETASVTYVDGTQGTLPIVWDTIPEDAYQQEGSFTVYGYAAGFGAQAQCTVTVGESTDPDQEYGFTVNFTTNAEISVNGEDNAIANLIGKYTSSLKAGDAYTLVFTPRVDGREFSAVLVNGEDCSDQIAYDEETNTTTFTYEGSMAAAAQTLEFTFTVVDKQILRNVIATAEGLAGGDEYNAAIPTVQKIFDNALQAAKDVEADHAATQDAINGAWSDLLDAIHLLGFAEGDTTELEELLAIAGMLDEAGYTPSSWSVLQEAMDAAQEVLADEEPLQADVEEAYDALYDALTNLDLVADTSKLQAVVNQAESIDLADYLEDGQDAFLEALDAAKDVLENLDATQAEVDEAAETLNRAMAALRKIPSREELQKLIDETEQIDLDEYTDRSAASLQAALRVAKAVVADANASKEELASAYNAVQTARDGLVKAENQQPQKGSSGSTSANASNAYGAAGVSVVTAAQNVATPASVRSDTTVDFTLLHGQAYCFKMTVVNGNGMAPSFTVGNGSVLKTQFLTQIGNDYYYRVWATGTPGQSTGVYTTLPGQNAVKHCAVTIA</sequence>
<dbReference type="InterPro" id="IPR017853">
    <property type="entry name" value="GH"/>
</dbReference>
<dbReference type="CDD" id="cd19407">
    <property type="entry name" value="Tar_Tsr_sensor"/>
    <property type="match status" value="1"/>
</dbReference>
<dbReference type="Gene3D" id="1.20.1270.70">
    <property type="entry name" value="Designed single chain three-helix bundle"/>
    <property type="match status" value="1"/>
</dbReference>
<dbReference type="SUPFAM" id="SSF49785">
    <property type="entry name" value="Galactose-binding domain-like"/>
    <property type="match status" value="2"/>
</dbReference>
<dbReference type="InterPro" id="IPR036156">
    <property type="entry name" value="Beta-gal/glucu_dom_sf"/>
</dbReference>
<reference evidence="16 17" key="1">
    <citation type="submission" date="2022-01" db="EMBL/GenBank/DDBJ databases">
        <title>Collection of gut derived symbiotic bacterial strains cultured from healthy donors.</title>
        <authorList>
            <person name="Lin H."/>
            <person name="Kohout C."/>
            <person name="Waligurski E."/>
            <person name="Pamer E.G."/>
        </authorList>
    </citation>
    <scope>NUCLEOTIDE SEQUENCE [LARGE SCALE GENOMIC DNA]</scope>
    <source>
        <strain evidence="16 17">DFI.7.58</strain>
    </source>
</reference>
<dbReference type="InterPro" id="IPR006558">
    <property type="entry name" value="LamG-like"/>
</dbReference>
<dbReference type="Gene3D" id="2.70.98.10">
    <property type="match status" value="1"/>
</dbReference>
<feature type="domain" description="Glycosyl hydrolase family 98 putative carbohydrate-binding module" evidence="14">
    <location>
        <begin position="1596"/>
        <end position="1746"/>
    </location>
</feature>
<dbReference type="InterPro" id="IPR050347">
    <property type="entry name" value="Bact_Beta-galactosidase"/>
</dbReference>
<accession>A0ABS9MM92</accession>
<keyword evidence="5 12" id="KW-0732">Signal</keyword>
<dbReference type="InterPro" id="IPR006102">
    <property type="entry name" value="Ig-like_GH2"/>
</dbReference>
<evidence type="ECO:0000256" key="9">
    <source>
        <dbReference type="ARBA" id="ARBA00032230"/>
    </source>
</evidence>
<evidence type="ECO:0000259" key="13">
    <source>
        <dbReference type="SMART" id="SM00560"/>
    </source>
</evidence>
<dbReference type="Gene3D" id="2.60.40.10">
    <property type="entry name" value="Immunoglobulins"/>
    <property type="match status" value="2"/>
</dbReference>
<feature type="domain" description="LamG-like jellyroll fold" evidence="13">
    <location>
        <begin position="880"/>
        <end position="1026"/>
    </location>
</feature>
<dbReference type="InterPro" id="IPR014718">
    <property type="entry name" value="GH-type_carb-bd"/>
</dbReference>
<evidence type="ECO:0000256" key="7">
    <source>
        <dbReference type="ARBA" id="ARBA00023157"/>
    </source>
</evidence>
<feature type="coiled-coil region" evidence="11">
    <location>
        <begin position="2345"/>
        <end position="2372"/>
    </location>
</feature>
<dbReference type="PRINTS" id="PR00132">
    <property type="entry name" value="GLHYDRLASE2"/>
</dbReference>
<dbReference type="Gene3D" id="1.20.1270.90">
    <property type="entry name" value="AF1782-like"/>
    <property type="match status" value="3"/>
</dbReference>
<dbReference type="Gene3D" id="3.20.20.80">
    <property type="entry name" value="Glycosidases"/>
    <property type="match status" value="1"/>
</dbReference>
<organism evidence="16 17">
    <name type="scientific">Anaeromassilibacillus senegalensis</name>
    <dbReference type="NCBI Taxonomy" id="1673717"/>
    <lineage>
        <taxon>Bacteria</taxon>
        <taxon>Bacillati</taxon>
        <taxon>Bacillota</taxon>
        <taxon>Clostridia</taxon>
        <taxon>Eubacteriales</taxon>
        <taxon>Acutalibacteraceae</taxon>
        <taxon>Anaeromassilibacillus</taxon>
    </lineage>
</organism>
<evidence type="ECO:0000313" key="16">
    <source>
        <dbReference type="EMBL" id="MCG4611948.1"/>
    </source>
</evidence>
<dbReference type="InterPro" id="IPR006103">
    <property type="entry name" value="Glyco_hydro_2_cat"/>
</dbReference>
<evidence type="ECO:0000256" key="10">
    <source>
        <dbReference type="RuleBase" id="RU361154"/>
    </source>
</evidence>
<evidence type="ECO:0000256" key="5">
    <source>
        <dbReference type="ARBA" id="ARBA00022729"/>
    </source>
</evidence>
<proteinExistence type="inferred from homology"/>
<feature type="chain" id="PRO_5046860076" description="Beta-galactosidase" evidence="12">
    <location>
        <begin position="23"/>
        <end position="2570"/>
    </location>
</feature>
<dbReference type="Pfam" id="PF16353">
    <property type="entry name" value="LacZ_4"/>
    <property type="match status" value="1"/>
</dbReference>
<dbReference type="RefSeq" id="WP_237967208.1">
    <property type="nucleotide sequence ID" value="NZ_JAKNHQ010000031.1"/>
</dbReference>
<dbReference type="SUPFAM" id="SSF49303">
    <property type="entry name" value="beta-Galactosidase/glucuronidase domain"/>
    <property type="match status" value="2"/>
</dbReference>
<dbReference type="Pfam" id="PF02837">
    <property type="entry name" value="Glyco_hydro_2_N"/>
    <property type="match status" value="1"/>
</dbReference>
<dbReference type="Pfam" id="PF07554">
    <property type="entry name" value="FIVAR"/>
    <property type="match status" value="4"/>
</dbReference>
<evidence type="ECO:0000256" key="12">
    <source>
        <dbReference type="SAM" id="SignalP"/>
    </source>
</evidence>
<dbReference type="InterPro" id="IPR013222">
    <property type="entry name" value="Glyco_hyd_98_carb-bd"/>
</dbReference>
<feature type="domain" description="LamG-like jellyroll fold" evidence="13">
    <location>
        <begin position="673"/>
        <end position="807"/>
    </location>
</feature>
<comment type="similarity">
    <text evidence="2 10">Belongs to the glycosyl hydrolase 2 family.</text>
</comment>
<dbReference type="PROSITE" id="PS00719">
    <property type="entry name" value="GLYCOSYL_HYDROL_F2_1"/>
    <property type="match status" value="1"/>
</dbReference>
<dbReference type="PANTHER" id="PTHR46323:SF2">
    <property type="entry name" value="BETA-GALACTOSIDASE"/>
    <property type="match status" value="1"/>
</dbReference>
<evidence type="ECO:0000256" key="4">
    <source>
        <dbReference type="ARBA" id="ARBA00013303"/>
    </source>
</evidence>
<comment type="catalytic activity">
    <reaction evidence="1 10">
        <text>Hydrolysis of terminal non-reducing beta-D-galactose residues in beta-D-galactosides.</text>
        <dbReference type="EC" id="3.2.1.23"/>
    </reaction>
</comment>